<dbReference type="InterPro" id="IPR032789">
    <property type="entry name" value="T2SS-T3SS_pil_N"/>
</dbReference>
<dbReference type="EMBL" id="CP041730">
    <property type="protein sequence ID" value="QDQ29031.1"/>
    <property type="molecule type" value="Genomic_DNA"/>
</dbReference>
<dbReference type="GO" id="GO:0015627">
    <property type="term" value="C:type II protein secretion system complex"/>
    <property type="evidence" value="ECO:0007669"/>
    <property type="project" value="TreeGrafter"/>
</dbReference>
<proteinExistence type="inferred from homology"/>
<dbReference type="AlphaFoldDB" id="A0A516SLL0"/>
<reference evidence="5" key="1">
    <citation type="submission" date="2019-07" db="EMBL/GenBank/DDBJ databases">
        <title>Chitinimonas sp. nov., isolated from Ny-Alesund, arctica soil.</title>
        <authorList>
            <person name="Xu Q."/>
            <person name="Peng F."/>
        </authorList>
    </citation>
    <scope>NUCLEOTIDE SEQUENCE [LARGE SCALE GENOMIC DNA]</scope>
    <source>
        <strain evidence="5">R3-44</strain>
    </source>
</reference>
<gene>
    <name evidence="4" type="ORF">FNU76_23265</name>
</gene>
<dbReference type="PANTHER" id="PTHR30332:SF17">
    <property type="entry name" value="TYPE IV PILIATION SYSTEM PROTEIN DR_0774-RELATED"/>
    <property type="match status" value="1"/>
</dbReference>
<feature type="domain" description="Type II/III secretion system secretin-like" evidence="2">
    <location>
        <begin position="319"/>
        <end position="474"/>
    </location>
</feature>
<dbReference type="PANTHER" id="PTHR30332">
    <property type="entry name" value="PROBABLE GENERAL SECRETION PATHWAY PROTEIN D"/>
    <property type="match status" value="1"/>
</dbReference>
<dbReference type="Pfam" id="PF00263">
    <property type="entry name" value="Secretin"/>
    <property type="match status" value="1"/>
</dbReference>
<evidence type="ECO:0000313" key="4">
    <source>
        <dbReference type="EMBL" id="QDQ29031.1"/>
    </source>
</evidence>
<sequence>MWPCRPGMGGSPRRRPVRPRRWVRRSACPPMSCPMPPRPVCRSVRLHRNRTESPAMLKPLVKPALTPTLILSLASLFGQAAPTVTKPAAPAPLGETAVAAPATVEIKMFVGELKTIPAGKLDRIAIGNGSIISTKALEGGELLLLAEQIGDTSLMLWSAKGPRRQYIVRVSPHDAEGAFAAAGTMLKDVAGIKLTRVGGNVVVSGTASKLDLDRIAMVAKLYPQVVSLVAPEDVAMKKMIYMKVQVIEMKRSLLETLGVQWPGSIAGPSVGFLGNWGSENTTGLQAPIKGVLPIATGNRGLRTYLGISSLINTTINIAKNNGDAFVIAEPELSARSGGEAKFLAGGQFPVKLMSSQGVASIEFKDYGIKLNIKPVADDAGNVSAAIDTEISTLDSSSAVDGVPGLLVRHSSTDINVKTGQTMAMSGLVNSEMSKDLTRVPGLGSLPILGSLFRSEGFRNNRTDLVILVTPTVVDPNSTINRERIEKSDGIRERFERSLGKSDILD</sequence>
<protein>
    <submittedName>
        <fullName evidence="4">Uncharacterized protein</fullName>
    </submittedName>
</protein>
<keyword evidence="5" id="KW-1185">Reference proteome</keyword>
<evidence type="ECO:0000313" key="5">
    <source>
        <dbReference type="Proteomes" id="UP000317550"/>
    </source>
</evidence>
<organism evidence="4 5">
    <name type="scientific">Chitinimonas arctica</name>
    <dbReference type="NCBI Taxonomy" id="2594795"/>
    <lineage>
        <taxon>Bacteria</taxon>
        <taxon>Pseudomonadati</taxon>
        <taxon>Pseudomonadota</taxon>
        <taxon>Betaproteobacteria</taxon>
        <taxon>Neisseriales</taxon>
        <taxon>Chitinibacteraceae</taxon>
        <taxon>Chitinimonas</taxon>
    </lineage>
</organism>
<evidence type="ECO:0000256" key="1">
    <source>
        <dbReference type="RuleBase" id="RU004003"/>
    </source>
</evidence>
<dbReference type="InterPro" id="IPR001775">
    <property type="entry name" value="GspD/PilQ"/>
</dbReference>
<comment type="similarity">
    <text evidence="1">Belongs to the bacterial secretin family.</text>
</comment>
<dbReference type="InterPro" id="IPR004846">
    <property type="entry name" value="T2SS/T3SS_dom"/>
</dbReference>
<dbReference type="PRINTS" id="PR00811">
    <property type="entry name" value="BCTERIALGSPD"/>
</dbReference>
<dbReference type="KEGG" id="cari:FNU76_23265"/>
<dbReference type="OrthoDB" id="9775455at2"/>
<dbReference type="GO" id="GO:0009306">
    <property type="term" value="P:protein secretion"/>
    <property type="evidence" value="ECO:0007669"/>
    <property type="project" value="InterPro"/>
</dbReference>
<dbReference type="InterPro" id="IPR050810">
    <property type="entry name" value="Bact_Secretion_Sys_Channel"/>
</dbReference>
<evidence type="ECO:0000259" key="3">
    <source>
        <dbReference type="Pfam" id="PF13629"/>
    </source>
</evidence>
<feature type="domain" description="Pilus formation protein N-terminal" evidence="3">
    <location>
        <begin position="105"/>
        <end position="171"/>
    </location>
</feature>
<dbReference type="Pfam" id="PF13629">
    <property type="entry name" value="T2SS-T3SS_pil_N"/>
    <property type="match status" value="1"/>
</dbReference>
<accession>A0A516SLL0</accession>
<evidence type="ECO:0000259" key="2">
    <source>
        <dbReference type="Pfam" id="PF00263"/>
    </source>
</evidence>
<name>A0A516SLL0_9NEIS</name>
<dbReference type="Proteomes" id="UP000317550">
    <property type="component" value="Chromosome"/>
</dbReference>